<dbReference type="AlphaFoldDB" id="N4U4G7"/>
<dbReference type="VEuPathDB" id="FungiDB:FOC1_h10017520"/>
<feature type="compositionally biased region" description="Polar residues" evidence="1">
    <location>
        <begin position="42"/>
        <end position="51"/>
    </location>
</feature>
<reference evidence="3" key="1">
    <citation type="submission" date="2012-09" db="EMBL/GenBank/DDBJ databases">
        <title>Genome sequencing and comparative transcriptomics of race 1 and race 4 of banana pathogen: Fusarium oxysporum f. sp. cubense.</title>
        <authorList>
            <person name="Fang X."/>
            <person name="Huang J."/>
        </authorList>
    </citation>
    <scope>NUCLEOTIDE SEQUENCE [LARGE SCALE GENOMIC DNA]</scope>
    <source>
        <strain evidence="3">race 1</strain>
    </source>
</reference>
<dbReference type="OrthoDB" id="5089510at2759"/>
<dbReference type="HOGENOM" id="CLU_1686669_0_0_1"/>
<organism evidence="2 3">
    <name type="scientific">Fusarium oxysporum f. sp. cubense (strain race 1)</name>
    <name type="common">Panama disease fungus</name>
    <dbReference type="NCBI Taxonomy" id="1229664"/>
    <lineage>
        <taxon>Eukaryota</taxon>
        <taxon>Fungi</taxon>
        <taxon>Dikarya</taxon>
        <taxon>Ascomycota</taxon>
        <taxon>Pezizomycotina</taxon>
        <taxon>Sordariomycetes</taxon>
        <taxon>Hypocreomycetidae</taxon>
        <taxon>Hypocreales</taxon>
        <taxon>Nectriaceae</taxon>
        <taxon>Fusarium</taxon>
        <taxon>Fusarium oxysporum species complex</taxon>
    </lineage>
</organism>
<evidence type="ECO:0000313" key="3">
    <source>
        <dbReference type="Proteomes" id="UP000016928"/>
    </source>
</evidence>
<feature type="non-terminal residue" evidence="2">
    <location>
        <position position="1"/>
    </location>
</feature>
<gene>
    <name evidence="2" type="ORF">FOC1_h10017520</name>
</gene>
<name>N4U4G7_FUSC1</name>
<feature type="compositionally biased region" description="Polar residues" evidence="1">
    <location>
        <begin position="59"/>
        <end position="75"/>
    </location>
</feature>
<sequence>EMSASSGNLGTEQPVQSVDSEMTDVPCQNVDIEMPDVPQDENVVSSENGINQLGRGRPPTSSVDQSNLCNSSDTMSRGGESIPHGQEDLRSEVNNGGGIFNQCNIAQLYLFGPLEWAVLNPIPAAPEHQCSPGFDGEDTTMLGTAEYECDFCKAREEYHRTAGQNNVHCITV</sequence>
<dbReference type="EMBL" id="KB730428">
    <property type="protein sequence ID" value="ENH66297.1"/>
    <property type="molecule type" value="Genomic_DNA"/>
</dbReference>
<accession>N4U4G7</accession>
<dbReference type="Proteomes" id="UP000016928">
    <property type="component" value="Unassembled WGS sequence"/>
</dbReference>
<evidence type="ECO:0000313" key="2">
    <source>
        <dbReference type="EMBL" id="ENH66297.1"/>
    </source>
</evidence>
<feature type="region of interest" description="Disordered" evidence="1">
    <location>
        <begin position="1"/>
        <end position="90"/>
    </location>
</feature>
<protein>
    <submittedName>
        <fullName evidence="2">Uncharacterized protein</fullName>
    </submittedName>
</protein>
<evidence type="ECO:0000256" key="1">
    <source>
        <dbReference type="SAM" id="MobiDB-lite"/>
    </source>
</evidence>
<feature type="compositionally biased region" description="Polar residues" evidence="1">
    <location>
        <begin position="1"/>
        <end position="20"/>
    </location>
</feature>
<feature type="non-terminal residue" evidence="2">
    <location>
        <position position="172"/>
    </location>
</feature>
<reference evidence="3" key="2">
    <citation type="journal article" date="2014" name="PLoS ONE">
        <title>Genome and Transcriptome Analysis of the Fungal Pathogen Fusarium oxysporum f. sp. cubense Causing Banana Vascular Wilt Disease.</title>
        <authorList>
            <person name="Guo L."/>
            <person name="Han L."/>
            <person name="Yang L."/>
            <person name="Zeng H."/>
            <person name="Fan D."/>
            <person name="Zhu Y."/>
            <person name="Feng Y."/>
            <person name="Wang G."/>
            <person name="Peng C."/>
            <person name="Jiang X."/>
            <person name="Zhou D."/>
            <person name="Ni P."/>
            <person name="Liang C."/>
            <person name="Liu L."/>
            <person name="Wang J."/>
            <person name="Mao C."/>
            <person name="Fang X."/>
            <person name="Peng M."/>
            <person name="Huang J."/>
        </authorList>
    </citation>
    <scope>NUCLEOTIDE SEQUENCE [LARGE SCALE GENOMIC DNA]</scope>
    <source>
        <strain evidence="3">race 1</strain>
    </source>
</reference>
<proteinExistence type="predicted"/>